<keyword evidence="6" id="KW-1185">Reference proteome</keyword>
<dbReference type="Gene3D" id="2.40.110.10">
    <property type="entry name" value="Butyryl-CoA Dehydrogenase, subunit A, domain 2"/>
    <property type="match status" value="1"/>
</dbReference>
<reference evidence="5 6" key="2">
    <citation type="submission" date="2020-03" db="EMBL/GenBank/DDBJ databases">
        <authorList>
            <person name="Ichikawa N."/>
            <person name="Kimura A."/>
            <person name="Kitahashi Y."/>
            <person name="Uohara A."/>
        </authorList>
    </citation>
    <scope>NUCLEOTIDE SEQUENCE [LARGE SCALE GENOMIC DNA]</scope>
    <source>
        <strain evidence="5 6">NBRC 108638</strain>
    </source>
</reference>
<dbReference type="InterPro" id="IPR050741">
    <property type="entry name" value="Acyl-CoA_dehydrogenase"/>
</dbReference>
<dbReference type="GO" id="GO:0033539">
    <property type="term" value="P:fatty acid beta-oxidation using acyl-CoA dehydrogenase"/>
    <property type="evidence" value="ECO:0007669"/>
    <property type="project" value="TreeGrafter"/>
</dbReference>
<feature type="domain" description="Acyl-CoA dehydrogenase C-terminal" evidence="4">
    <location>
        <begin position="242"/>
        <end position="373"/>
    </location>
</feature>
<dbReference type="PIRSF" id="PIRSF016578">
    <property type="entry name" value="HsaA"/>
    <property type="match status" value="1"/>
</dbReference>
<dbReference type="PANTHER" id="PTHR48083">
    <property type="entry name" value="MEDIUM-CHAIN SPECIFIC ACYL-COA DEHYDROGENASE, MITOCHONDRIAL-RELATED"/>
    <property type="match status" value="1"/>
</dbReference>
<dbReference type="RefSeq" id="WP_173073943.1">
    <property type="nucleotide sequence ID" value="NZ_BAABJB010000016.1"/>
</dbReference>
<comment type="caution">
    <text evidence="5">The sequence shown here is derived from an EMBL/GenBank/DDBJ whole genome shotgun (WGS) entry which is preliminary data.</text>
</comment>
<dbReference type="InterPro" id="IPR009100">
    <property type="entry name" value="AcylCoA_DH/oxidase_NM_dom_sf"/>
</dbReference>
<dbReference type="Pfam" id="PF02771">
    <property type="entry name" value="Acyl-CoA_dh_N"/>
    <property type="match status" value="1"/>
</dbReference>
<comment type="similarity">
    <text evidence="2">Belongs to the HpaH/HsaA monooxygenase family.</text>
</comment>
<reference evidence="5 6" key="1">
    <citation type="submission" date="2020-03" db="EMBL/GenBank/DDBJ databases">
        <title>Whole genome shotgun sequence of Phytohabitans rumicis NBRC 108638.</title>
        <authorList>
            <person name="Komaki H."/>
            <person name="Tamura T."/>
        </authorList>
    </citation>
    <scope>NUCLEOTIDE SEQUENCE [LARGE SCALE GENOMIC DNA]</scope>
    <source>
        <strain evidence="5 6">NBRC 108638</strain>
    </source>
</reference>
<sequence>MSPSTTQAPPRVELVRRATKLVPLLREHAPWAEEHRRLHEETIAALADAGVFRMRVPAHHGGYESDAATLHAVLAELGRGDGSVAWTASVWAIAGWMVGMFPDEVQDEVFATPDVRICGTLTPSASATPTAGGMVINGRWSFISGALHSHWQAAMAIAPAPDGVNMWPVVALIPIEELEIVDDWYTSGLRGSGSVSTVATDVLVPAERVLPLPALLAGRTTSVRNTGLPMYQGPLVGVANACSAGTVVGMARAARENFLNRLGSRKITYTDYAHQGEAAITHLQVAEATMKIDEADFHAERMTRLVDTKGVNGEPWTVLDRVRTRADIGAVCQLGRDAVDVLAMASGGSSILSDVPMQRIVRDMHAVNLHALMVPSTNAELYGRVLCGLDPNTQYL</sequence>
<dbReference type="Gene3D" id="1.10.540.10">
    <property type="entry name" value="Acyl-CoA dehydrogenase/oxidase, N-terminal domain"/>
    <property type="match status" value="1"/>
</dbReference>
<feature type="domain" description="Acyl-CoA dehydrogenase/oxidase N-terminal" evidence="3">
    <location>
        <begin position="28"/>
        <end position="107"/>
    </location>
</feature>
<evidence type="ECO:0000256" key="2">
    <source>
        <dbReference type="ARBA" id="ARBA00049661"/>
    </source>
</evidence>
<dbReference type="AlphaFoldDB" id="A0A6V8KZA6"/>
<dbReference type="EMBL" id="BLPG01000001">
    <property type="protein sequence ID" value="GFJ87136.1"/>
    <property type="molecule type" value="Genomic_DNA"/>
</dbReference>
<dbReference type="InterPro" id="IPR036250">
    <property type="entry name" value="AcylCo_DH-like_C"/>
</dbReference>
<dbReference type="GO" id="GO:0003995">
    <property type="term" value="F:acyl-CoA dehydrogenase activity"/>
    <property type="evidence" value="ECO:0007669"/>
    <property type="project" value="TreeGrafter"/>
</dbReference>
<dbReference type="GO" id="GO:0016712">
    <property type="term" value="F:oxidoreductase activity, acting on paired donors, with incorporation or reduction of molecular oxygen, reduced flavin or flavoprotein as one donor, and incorporation of one atom of oxygen"/>
    <property type="evidence" value="ECO:0007669"/>
    <property type="project" value="TreeGrafter"/>
</dbReference>
<accession>A0A6V8KZA6</accession>
<dbReference type="InterPro" id="IPR013786">
    <property type="entry name" value="AcylCoA_DH/ox_N"/>
</dbReference>
<dbReference type="InterPro" id="IPR046373">
    <property type="entry name" value="Acyl-CoA_Oxase/DH_mid-dom_sf"/>
</dbReference>
<evidence type="ECO:0000313" key="5">
    <source>
        <dbReference type="EMBL" id="GFJ87136.1"/>
    </source>
</evidence>
<dbReference type="SUPFAM" id="SSF56645">
    <property type="entry name" value="Acyl-CoA dehydrogenase NM domain-like"/>
    <property type="match status" value="1"/>
</dbReference>
<dbReference type="Gene3D" id="1.20.140.10">
    <property type="entry name" value="Butyryl-CoA Dehydrogenase, subunit A, domain 3"/>
    <property type="match status" value="1"/>
</dbReference>
<evidence type="ECO:0000259" key="4">
    <source>
        <dbReference type="Pfam" id="PF08028"/>
    </source>
</evidence>
<evidence type="ECO:0000256" key="1">
    <source>
        <dbReference type="ARBA" id="ARBA00023002"/>
    </source>
</evidence>
<dbReference type="PANTHER" id="PTHR48083:SF19">
    <property type="entry name" value="FLAVIN-DEPENDENT MONOOXYGENASE, OXYGENASE SUBUNIT HSAA"/>
    <property type="match status" value="1"/>
</dbReference>
<dbReference type="Proteomes" id="UP000482960">
    <property type="component" value="Unassembled WGS sequence"/>
</dbReference>
<proteinExistence type="inferred from homology"/>
<dbReference type="Pfam" id="PF08028">
    <property type="entry name" value="Acyl-CoA_dh_2"/>
    <property type="match status" value="1"/>
</dbReference>
<dbReference type="SUPFAM" id="SSF47203">
    <property type="entry name" value="Acyl-CoA dehydrogenase C-terminal domain-like"/>
    <property type="match status" value="1"/>
</dbReference>
<organism evidence="5 6">
    <name type="scientific">Phytohabitans rumicis</name>
    <dbReference type="NCBI Taxonomy" id="1076125"/>
    <lineage>
        <taxon>Bacteria</taxon>
        <taxon>Bacillati</taxon>
        <taxon>Actinomycetota</taxon>
        <taxon>Actinomycetes</taxon>
        <taxon>Micromonosporales</taxon>
        <taxon>Micromonosporaceae</taxon>
    </lineage>
</organism>
<evidence type="ECO:0000313" key="6">
    <source>
        <dbReference type="Proteomes" id="UP000482960"/>
    </source>
</evidence>
<evidence type="ECO:0000259" key="3">
    <source>
        <dbReference type="Pfam" id="PF02771"/>
    </source>
</evidence>
<dbReference type="GO" id="GO:0005737">
    <property type="term" value="C:cytoplasm"/>
    <property type="evidence" value="ECO:0007669"/>
    <property type="project" value="TreeGrafter"/>
</dbReference>
<name>A0A6V8KZA6_9ACTN</name>
<dbReference type="InterPro" id="IPR037069">
    <property type="entry name" value="AcylCoA_DH/ox_N_sf"/>
</dbReference>
<gene>
    <name evidence="5" type="ORF">Prum_007780</name>
</gene>
<dbReference type="InterPro" id="IPR013107">
    <property type="entry name" value="Acyl-CoA_DH_C"/>
</dbReference>
<dbReference type="GO" id="GO:0050660">
    <property type="term" value="F:flavin adenine dinucleotide binding"/>
    <property type="evidence" value="ECO:0007669"/>
    <property type="project" value="InterPro"/>
</dbReference>
<protein>
    <submittedName>
        <fullName evidence="5">Acyl-CoA dehydrogenase</fullName>
    </submittedName>
</protein>
<keyword evidence="1" id="KW-0560">Oxidoreductase</keyword>